<reference evidence="2 3" key="1">
    <citation type="submission" date="2021-03" db="EMBL/GenBank/DDBJ databases">
        <authorList>
            <person name="Peeters C."/>
        </authorList>
    </citation>
    <scope>NUCLEOTIDE SEQUENCE [LARGE SCALE GENOMIC DNA]</scope>
    <source>
        <strain evidence="2 3">LMG 26411</strain>
    </source>
</reference>
<evidence type="ECO:0000256" key="1">
    <source>
        <dbReference type="SAM" id="SignalP"/>
    </source>
</evidence>
<feature type="signal peptide" evidence="1">
    <location>
        <begin position="1"/>
        <end position="25"/>
    </location>
</feature>
<dbReference type="Gene3D" id="2.40.10.10">
    <property type="entry name" value="Trypsin-like serine proteases"/>
    <property type="match status" value="2"/>
</dbReference>
<dbReference type="Pfam" id="PF13365">
    <property type="entry name" value="Trypsin_2"/>
    <property type="match status" value="1"/>
</dbReference>
<dbReference type="RefSeq" id="WP_211955481.1">
    <property type="nucleotide sequence ID" value="NZ_CAJPVI010000029.1"/>
</dbReference>
<evidence type="ECO:0000313" key="2">
    <source>
        <dbReference type="EMBL" id="CAG2153898.1"/>
    </source>
</evidence>
<gene>
    <name evidence="2" type="ORF">LMG26411_04501</name>
</gene>
<dbReference type="InterPro" id="IPR009003">
    <property type="entry name" value="Peptidase_S1_PA"/>
</dbReference>
<evidence type="ECO:0000313" key="3">
    <source>
        <dbReference type="Proteomes" id="UP000672657"/>
    </source>
</evidence>
<dbReference type="EMBL" id="CAJPVI010000029">
    <property type="protein sequence ID" value="CAG2153898.1"/>
    <property type="molecule type" value="Genomic_DNA"/>
</dbReference>
<feature type="chain" id="PRO_5047205059" description="Serine protease" evidence="1">
    <location>
        <begin position="26"/>
        <end position="234"/>
    </location>
</feature>
<dbReference type="PANTHER" id="PTHR43019:SF23">
    <property type="entry name" value="PROTEASE DO-LIKE 5, CHLOROPLASTIC"/>
    <property type="match status" value="1"/>
</dbReference>
<dbReference type="PANTHER" id="PTHR43019">
    <property type="entry name" value="SERINE ENDOPROTEASE DEGS"/>
    <property type="match status" value="1"/>
</dbReference>
<proteinExistence type="predicted"/>
<protein>
    <recommendedName>
        <fullName evidence="4">Serine protease</fullName>
    </recommendedName>
</protein>
<keyword evidence="3" id="KW-1185">Reference proteome</keyword>
<evidence type="ECO:0008006" key="4">
    <source>
        <dbReference type="Google" id="ProtNLM"/>
    </source>
</evidence>
<dbReference type="SUPFAM" id="SSF50494">
    <property type="entry name" value="Trypsin-like serine proteases"/>
    <property type="match status" value="1"/>
</dbReference>
<organism evidence="2 3">
    <name type="scientific">Cupriavidus numazuensis</name>
    <dbReference type="NCBI Taxonomy" id="221992"/>
    <lineage>
        <taxon>Bacteria</taxon>
        <taxon>Pseudomonadati</taxon>
        <taxon>Pseudomonadota</taxon>
        <taxon>Betaproteobacteria</taxon>
        <taxon>Burkholderiales</taxon>
        <taxon>Burkholderiaceae</taxon>
        <taxon>Cupriavidus</taxon>
    </lineage>
</organism>
<name>A0ABN7Q215_9BURK</name>
<keyword evidence="1" id="KW-0732">Signal</keyword>
<dbReference type="Proteomes" id="UP000672657">
    <property type="component" value="Unassembled WGS sequence"/>
</dbReference>
<dbReference type="InterPro" id="IPR001940">
    <property type="entry name" value="Peptidase_S1C"/>
</dbReference>
<sequence length="234" mass="24172">MECRRRVLLSCVVLGLGGGAAVGMAAGQGGGPASERGRDGMLRSGTAFFVTRAGEMLTSAHVVRGCGRIEVWASDGKRLPASLVATDDRRDLALLATRHGVATAARPVARSARQGAPVYTIGFGLTPTTPLVPVMTHGHLHGHAQPKGYRLLVLRAALHEGNSGGPVVDARGGLLGMVVGRYDKQPDLGVAVPAADLAQFLASHAIEGEPATHAAEMEPDAALRQVSALVQCVK</sequence>
<dbReference type="PRINTS" id="PR00834">
    <property type="entry name" value="PROTEASES2C"/>
</dbReference>
<comment type="caution">
    <text evidence="2">The sequence shown here is derived from an EMBL/GenBank/DDBJ whole genome shotgun (WGS) entry which is preliminary data.</text>
</comment>
<dbReference type="InterPro" id="IPR043504">
    <property type="entry name" value="Peptidase_S1_PA_chymotrypsin"/>
</dbReference>
<accession>A0ABN7Q215</accession>